<dbReference type="AlphaFoldDB" id="A0A1E3I4M7"/>
<comment type="caution">
    <text evidence="2">The sequence shown here is derived from an EMBL/GenBank/DDBJ whole genome shotgun (WGS) entry which is preliminary data.</text>
</comment>
<reference evidence="2 3" key="1">
    <citation type="submission" date="2016-06" db="EMBL/GenBank/DDBJ databases">
        <title>Evolution of pathogenesis and genome organization in the Tremellales.</title>
        <authorList>
            <person name="Cuomo C."/>
            <person name="Litvintseva A."/>
            <person name="Heitman J."/>
            <person name="Chen Y."/>
            <person name="Sun S."/>
            <person name="Springer D."/>
            <person name="Dromer F."/>
            <person name="Young S."/>
            <person name="Zeng Q."/>
            <person name="Chapman S."/>
            <person name="Gujja S."/>
            <person name="Saif S."/>
            <person name="Birren B."/>
        </authorList>
    </citation>
    <scope>NUCLEOTIDE SEQUENCE [LARGE SCALE GENOMIC DNA]</scope>
    <source>
        <strain evidence="2 3">CBS 6039</strain>
    </source>
</reference>
<feature type="region of interest" description="Disordered" evidence="1">
    <location>
        <begin position="1"/>
        <end position="23"/>
    </location>
</feature>
<feature type="compositionally biased region" description="Polar residues" evidence="1">
    <location>
        <begin position="1"/>
        <end position="15"/>
    </location>
</feature>
<dbReference type="GeneID" id="30152371"/>
<dbReference type="Proteomes" id="UP000094065">
    <property type="component" value="Unassembled WGS sequence"/>
</dbReference>
<proteinExistence type="predicted"/>
<dbReference type="EMBL" id="AWGJ01000002">
    <property type="protein sequence ID" value="ODN82786.1"/>
    <property type="molecule type" value="Genomic_DNA"/>
</dbReference>
<evidence type="ECO:0000313" key="3">
    <source>
        <dbReference type="Proteomes" id="UP000094065"/>
    </source>
</evidence>
<accession>A0A1E3I4M7</accession>
<organism evidence="2 3">
    <name type="scientific">Cryptococcus amylolentus CBS 6039</name>
    <dbReference type="NCBI Taxonomy" id="1295533"/>
    <lineage>
        <taxon>Eukaryota</taxon>
        <taxon>Fungi</taxon>
        <taxon>Dikarya</taxon>
        <taxon>Basidiomycota</taxon>
        <taxon>Agaricomycotina</taxon>
        <taxon>Tremellomycetes</taxon>
        <taxon>Tremellales</taxon>
        <taxon>Cryptococcaceae</taxon>
        <taxon>Cryptococcus</taxon>
    </lineage>
</organism>
<name>A0A1E3I4M7_9TREE</name>
<keyword evidence="3" id="KW-1185">Reference proteome</keyword>
<sequence>MDTERQTSPTPSSTHNDIEDEAILVPSETDEILEDFMYQLDTNISRNESLRQYEDLFQTARNSIYSAVQSEVKSTLKAEVASRRREGRTAEGSMKSVEVCPKTVGVDSDLRIQFKGLSVYGEGWSGEQTFFDLSIEP</sequence>
<evidence type="ECO:0000313" key="2">
    <source>
        <dbReference type="EMBL" id="ODN82786.1"/>
    </source>
</evidence>
<gene>
    <name evidence="2" type="ORF">L202_01062</name>
</gene>
<dbReference type="RefSeq" id="XP_018996786.1">
    <property type="nucleotide sequence ID" value="XM_019134359.1"/>
</dbReference>
<dbReference type="OrthoDB" id="10572084at2759"/>
<protein>
    <submittedName>
        <fullName evidence="2">Uncharacterized protein</fullName>
    </submittedName>
</protein>
<evidence type="ECO:0000256" key="1">
    <source>
        <dbReference type="SAM" id="MobiDB-lite"/>
    </source>
</evidence>